<comment type="similarity">
    <text evidence="3">Belongs to the PSMG2 family.</text>
</comment>
<dbReference type="Proteomes" id="UP000481153">
    <property type="component" value="Unassembled WGS sequence"/>
</dbReference>
<dbReference type="GO" id="GO:0005634">
    <property type="term" value="C:nucleus"/>
    <property type="evidence" value="ECO:0007669"/>
    <property type="project" value="TreeGrafter"/>
</dbReference>
<dbReference type="AlphaFoldDB" id="A0A6G0WVD7"/>
<evidence type="ECO:0000313" key="4">
    <source>
        <dbReference type="EMBL" id="KAF0731503.1"/>
    </source>
</evidence>
<proteinExistence type="inferred from homology"/>
<dbReference type="PANTHER" id="PTHR12970:SF1">
    <property type="entry name" value="PROTEASOME ASSEMBLY CHAPERONE 2"/>
    <property type="match status" value="1"/>
</dbReference>
<keyword evidence="5" id="KW-1185">Reference proteome</keyword>
<sequence>MEFFGREQYGRGEAAARKLFEGTVVLTPGVSFANLGQLTIDLLINSLLAHKDVDMKLVGHLFTKRVLPMAGSSAFATQSPSDLCLNLEVYLLSLPTADHPEVQKIVFVQQRTSVIPGQVQTFCDEFAAWAKSCHASQVVVLSGVDSMLRHDPNMQMHRIERTSTSTDAMTNNDFLKQIPSLKCDETTDDVWSSVRGAGLAPFVMQSCKESLPGLAFVMYCAEGNNVPDAVYMASCVAQYLYLQRIAAFKLVLPPSWSQLFGRDPTAALYS</sequence>
<keyword evidence="2" id="KW-0143">Chaperone</keyword>
<accession>A0A6G0WVD7</accession>
<dbReference type="GO" id="GO:0043248">
    <property type="term" value="P:proteasome assembly"/>
    <property type="evidence" value="ECO:0007669"/>
    <property type="project" value="TreeGrafter"/>
</dbReference>
<dbReference type="Pfam" id="PF09754">
    <property type="entry name" value="PAC2"/>
    <property type="match status" value="1"/>
</dbReference>
<gene>
    <name evidence="4" type="ORF">Ae201684_011129</name>
</gene>
<reference evidence="4 5" key="1">
    <citation type="submission" date="2019-07" db="EMBL/GenBank/DDBJ databases">
        <title>Genomics analysis of Aphanomyces spp. identifies a new class of oomycete effector associated with host adaptation.</title>
        <authorList>
            <person name="Gaulin E."/>
        </authorList>
    </citation>
    <scope>NUCLEOTIDE SEQUENCE [LARGE SCALE GENOMIC DNA]</scope>
    <source>
        <strain evidence="4 5">ATCC 201684</strain>
    </source>
</reference>
<name>A0A6G0WVD7_9STRA</name>
<dbReference type="Gene3D" id="3.40.50.10900">
    <property type="entry name" value="PAC-like subunit"/>
    <property type="match status" value="1"/>
</dbReference>
<evidence type="ECO:0000256" key="1">
    <source>
        <dbReference type="ARBA" id="ARBA00019186"/>
    </source>
</evidence>
<dbReference type="PANTHER" id="PTHR12970">
    <property type="entry name" value="PROTEASOME ASSEMBLY CHAPERONE 2"/>
    <property type="match status" value="1"/>
</dbReference>
<evidence type="ECO:0000313" key="5">
    <source>
        <dbReference type="Proteomes" id="UP000481153"/>
    </source>
</evidence>
<dbReference type="EMBL" id="VJMJ01000141">
    <property type="protein sequence ID" value="KAF0731503.1"/>
    <property type="molecule type" value="Genomic_DNA"/>
</dbReference>
<evidence type="ECO:0000256" key="3">
    <source>
        <dbReference type="ARBA" id="ARBA00025745"/>
    </source>
</evidence>
<dbReference type="InterPro" id="IPR016562">
    <property type="entry name" value="Proteasome_assmbl_chp_2_euk"/>
</dbReference>
<dbReference type="VEuPathDB" id="FungiDB:AeMF1_001714"/>
<evidence type="ECO:0000256" key="2">
    <source>
        <dbReference type="ARBA" id="ARBA00023186"/>
    </source>
</evidence>
<comment type="caution">
    <text evidence="4">The sequence shown here is derived from an EMBL/GenBank/DDBJ whole genome shotgun (WGS) entry which is preliminary data.</text>
</comment>
<dbReference type="InterPro" id="IPR038389">
    <property type="entry name" value="PSMG2_sf"/>
</dbReference>
<protein>
    <recommendedName>
        <fullName evidence="1">Proteasome assembly chaperone 2</fullName>
    </recommendedName>
</protein>
<organism evidence="4 5">
    <name type="scientific">Aphanomyces euteiches</name>
    <dbReference type="NCBI Taxonomy" id="100861"/>
    <lineage>
        <taxon>Eukaryota</taxon>
        <taxon>Sar</taxon>
        <taxon>Stramenopiles</taxon>
        <taxon>Oomycota</taxon>
        <taxon>Saprolegniomycetes</taxon>
        <taxon>Saprolegniales</taxon>
        <taxon>Verrucalvaceae</taxon>
        <taxon>Aphanomyces</taxon>
    </lineage>
</organism>
<dbReference type="GO" id="GO:0005829">
    <property type="term" value="C:cytosol"/>
    <property type="evidence" value="ECO:0007669"/>
    <property type="project" value="TreeGrafter"/>
</dbReference>
<dbReference type="InterPro" id="IPR019151">
    <property type="entry name" value="Proteasome_assmbl_chaperone_2"/>
</dbReference>